<evidence type="ECO:0000313" key="2">
    <source>
        <dbReference type="Proteomes" id="UP001303695"/>
    </source>
</evidence>
<dbReference type="EMBL" id="BK063678">
    <property type="protein sequence ID" value="DBA35469.1"/>
    <property type="molecule type" value="Genomic_DNA"/>
</dbReference>
<keyword evidence="2" id="KW-1185">Reference proteome</keyword>
<dbReference type="GeneID" id="300198889"/>
<dbReference type="Proteomes" id="UP001303695">
    <property type="component" value="Segment"/>
</dbReference>
<name>A0AA87CD88_9CAUD</name>
<organism evidence="1 2">
    <name type="scientific">Caudoviricetes sp. vir249</name>
    <dbReference type="NCBI Taxonomy" id="3068355"/>
    <lineage>
        <taxon>Viruses</taxon>
        <taxon>Duplodnaviria</taxon>
        <taxon>Heunggongvirae</taxon>
        <taxon>Uroviricota</taxon>
        <taxon>Caudoviricetes</taxon>
    </lineage>
</organism>
<protein>
    <submittedName>
        <fullName evidence="1">Uncharacterized protein</fullName>
    </submittedName>
</protein>
<dbReference type="RefSeq" id="YP_013605249.1">
    <property type="nucleotide sequence ID" value="NC_133254.1"/>
</dbReference>
<accession>A0AA87CD88</accession>
<evidence type="ECO:0000313" key="1">
    <source>
        <dbReference type="EMBL" id="DBA35469.1"/>
    </source>
</evidence>
<gene>
    <name evidence="1" type="ORF">vir249_00024</name>
</gene>
<proteinExistence type="predicted"/>
<reference evidence="1 2" key="1">
    <citation type="journal article" date="2023" name="Nat. Microbiol.">
        <title>A compendium of viruses from methanogenic archaea reveals their diversity and adaptations to the gut environment.</title>
        <authorList>
            <person name="Medvedeva S."/>
            <person name="Borrel G."/>
            <person name="Krupovic M."/>
            <person name="Gribaldo S."/>
        </authorList>
    </citation>
    <scope>NUCLEOTIDE SEQUENCE [LARGE SCALE GENOMIC DNA]</scope>
</reference>
<sequence length="157" mass="17700">MVQQSFVFDMTLIETFWDNWNKTGWYGADTMTPSKTDYEIIIADTSDTNQLHDIDDAIENGQLKNTVNIHTGKLATVKLVYGGESGSWERTISFPEDSTIDIGEGNIFVKALFIRHTTTKKVVAYCILSDRFPCTNKIIIPAGTIGWRIKENVRCDA</sequence>